<reference evidence="1" key="1">
    <citation type="submission" date="2022-12" db="EMBL/GenBank/DDBJ databases">
        <authorList>
            <person name="Alioto T."/>
            <person name="Alioto T."/>
            <person name="Gomez Garrido J."/>
        </authorList>
    </citation>
    <scope>NUCLEOTIDE SEQUENCE</scope>
</reference>
<name>A0AA35NXS2_9SAUR</name>
<protein>
    <submittedName>
        <fullName evidence="1">Uncharacterized protein</fullName>
    </submittedName>
</protein>
<dbReference type="AlphaFoldDB" id="A0AA35NXS2"/>
<proteinExistence type="predicted"/>
<evidence type="ECO:0000313" key="2">
    <source>
        <dbReference type="Proteomes" id="UP001178461"/>
    </source>
</evidence>
<gene>
    <name evidence="1" type="ORF">PODLI_1B012036</name>
</gene>
<keyword evidence="2" id="KW-1185">Reference proteome</keyword>
<organism evidence="1 2">
    <name type="scientific">Podarcis lilfordi</name>
    <name type="common">Lilford's wall lizard</name>
    <dbReference type="NCBI Taxonomy" id="74358"/>
    <lineage>
        <taxon>Eukaryota</taxon>
        <taxon>Metazoa</taxon>
        <taxon>Chordata</taxon>
        <taxon>Craniata</taxon>
        <taxon>Vertebrata</taxon>
        <taxon>Euteleostomi</taxon>
        <taxon>Lepidosauria</taxon>
        <taxon>Squamata</taxon>
        <taxon>Bifurcata</taxon>
        <taxon>Unidentata</taxon>
        <taxon>Episquamata</taxon>
        <taxon>Laterata</taxon>
        <taxon>Lacertibaenia</taxon>
        <taxon>Lacertidae</taxon>
        <taxon>Podarcis</taxon>
    </lineage>
</organism>
<accession>A0AA35NXS2</accession>
<evidence type="ECO:0000313" key="1">
    <source>
        <dbReference type="EMBL" id="CAI5764302.1"/>
    </source>
</evidence>
<sequence>MLLVACDCISYSVPGASPVACDRFQRQRVGMLSNRSTEEGVCVHIWNKSCGYKRGLAEIKATHHSETGLVSSHPPQAGRIARLQLCGYKFTNLSCTLWGLSAFSNIW</sequence>
<dbReference type="EMBL" id="OX395126">
    <property type="protein sequence ID" value="CAI5764302.1"/>
    <property type="molecule type" value="Genomic_DNA"/>
</dbReference>
<dbReference type="Proteomes" id="UP001178461">
    <property type="component" value="Chromosome 1"/>
</dbReference>